<dbReference type="Gene3D" id="2.20.28.10">
    <property type="match status" value="1"/>
</dbReference>
<dbReference type="Gene3D" id="3.40.50.300">
    <property type="entry name" value="P-loop containing nucleotide triphosphate hydrolases"/>
    <property type="match status" value="1"/>
</dbReference>
<dbReference type="InterPro" id="IPR018525">
    <property type="entry name" value="MCM_CS"/>
</dbReference>
<dbReference type="AlphaFoldDB" id="A0A5J4VRV7"/>
<dbReference type="Gene3D" id="2.40.50.140">
    <property type="entry name" value="Nucleic acid-binding proteins"/>
    <property type="match status" value="1"/>
</dbReference>
<evidence type="ECO:0000313" key="13">
    <source>
        <dbReference type="Proteomes" id="UP000324800"/>
    </source>
</evidence>
<dbReference type="GO" id="GO:0006310">
    <property type="term" value="P:DNA recombination"/>
    <property type="evidence" value="ECO:0007669"/>
    <property type="project" value="UniProtKB-ARBA"/>
</dbReference>
<evidence type="ECO:0000256" key="5">
    <source>
        <dbReference type="ARBA" id="ARBA00022840"/>
    </source>
</evidence>
<feature type="region of interest" description="Disordered" evidence="10">
    <location>
        <begin position="579"/>
        <end position="615"/>
    </location>
</feature>
<dbReference type="GO" id="GO:0005634">
    <property type="term" value="C:nucleus"/>
    <property type="evidence" value="ECO:0007669"/>
    <property type="project" value="UniProtKB-SubCell"/>
</dbReference>
<comment type="caution">
    <text evidence="12">The sequence shown here is derived from an EMBL/GenBank/DDBJ whole genome shotgun (WGS) entry which is preliminary data.</text>
</comment>
<keyword evidence="4 9" id="KW-0547">Nucleotide-binding</keyword>
<dbReference type="InterPro" id="IPR031327">
    <property type="entry name" value="MCM"/>
</dbReference>
<dbReference type="PROSITE" id="PS00847">
    <property type="entry name" value="MCM_1"/>
    <property type="match status" value="1"/>
</dbReference>
<gene>
    <name evidence="12" type="ORF">EZS28_019549</name>
</gene>
<sequence length="894" mass="99391">MKHAKGDTYACPYTGWSLYFPGQSFLENADIAVDIEKWINFFSSKYALPLTQNDQTRRFIINFDAQVLRAIPPQSKLLQGPALSNFMINMEQEHDTIVRIIGLAAHQVIFRFGGFIGLPYSDRTVVVRISNFRILSLRDIKSNYINRFVSIKGTVVRVGPVRPLVIEATFVCLRCEARITMAFPEGRYRSPSKCLTDGCKSHIFNIDKRSIQAVDWQKIRIQEIITDYKDSGRVPRTIECELTEELVGSCIPGDIATVSGAARLTPVNSDGISNSSGNQQSNREGGNQKGNKPSTQVVRNPQTLFLLYIFANNITTSRDGIAVPDPSTTSPFSTARDVALIRKVVLRPNLFTFLTNSLAPNIYGHHRIKQGLLLALFGGTNRNVQRSQHGNTIARSSGCSMVNTAYSPIRSSIHVLIVGDPGMGKSQMLRAVASATPRGVYVCGNTTTSSGLTVTVVKEGGDFALEAGALILGDRGTCCIDEFDKMGREHQSLLEAMEQQSISIAKGGMVCSLQARTSVLAAANPSGGHYDLTKTVSENLRLTPMILSRFDLVFVMMDKPDVEYDTRIANHLIRTHAQRIENPEGNNRRRTVEQDRWFDNPTSTRDNSIIQSSLSESQRSQKIEYSNGVQIPFSIPAPAQFGKQLKYRNMQESTFNSQFVSSPSPLVPHIPSTLSTPRIQHTQHNFSQQSSPLVPISQSQASMGAASLIDQPLLDLVPCQHLRRYIAYARAHCHPHLTGPARRKLRDYFIELRRIHHTSDAAVVTARQLESLVRLAEARAKCELREEVTESDAQEAIDLMKKSLYENLATETGLVDVTRASGMRRQKDSQRLMRALNSLAQQRGNSLFKESEIIEEARACAITKDITALIDKLNEEGKLLLKGNKTYKLTSGEF</sequence>
<dbReference type="OrthoDB" id="422555at2759"/>
<dbReference type="InterPro" id="IPR012340">
    <property type="entry name" value="NA-bd_OB-fold"/>
</dbReference>
<dbReference type="GO" id="GO:0042555">
    <property type="term" value="C:MCM complex"/>
    <property type="evidence" value="ECO:0007669"/>
    <property type="project" value="TreeGrafter"/>
</dbReference>
<dbReference type="Pfam" id="PF17855">
    <property type="entry name" value="MCM_lid"/>
    <property type="match status" value="1"/>
</dbReference>
<dbReference type="PANTHER" id="PTHR11630">
    <property type="entry name" value="DNA REPLICATION LICENSING FACTOR MCM FAMILY MEMBER"/>
    <property type="match status" value="1"/>
</dbReference>
<comment type="similarity">
    <text evidence="2 9">Belongs to the MCM family.</text>
</comment>
<dbReference type="EC" id="3.6.4.12" evidence="3"/>
<keyword evidence="5 9" id="KW-0067">ATP-binding</keyword>
<dbReference type="EMBL" id="SNRW01005513">
    <property type="protein sequence ID" value="KAA6384926.1"/>
    <property type="molecule type" value="Genomic_DNA"/>
</dbReference>
<feature type="region of interest" description="Disordered" evidence="10">
    <location>
        <begin position="267"/>
        <end position="296"/>
    </location>
</feature>
<dbReference type="PANTHER" id="PTHR11630:SF47">
    <property type="entry name" value="DNA HELICASE MCM8"/>
    <property type="match status" value="1"/>
</dbReference>
<dbReference type="GO" id="GO:0005524">
    <property type="term" value="F:ATP binding"/>
    <property type="evidence" value="ECO:0007669"/>
    <property type="project" value="UniProtKB-KW"/>
</dbReference>
<dbReference type="InterPro" id="IPR001208">
    <property type="entry name" value="MCM_dom"/>
</dbReference>
<dbReference type="GO" id="GO:0006260">
    <property type="term" value="P:DNA replication"/>
    <property type="evidence" value="ECO:0007669"/>
    <property type="project" value="InterPro"/>
</dbReference>
<evidence type="ECO:0000259" key="11">
    <source>
        <dbReference type="PROSITE" id="PS50051"/>
    </source>
</evidence>
<dbReference type="CDD" id="cd22247">
    <property type="entry name" value="MCM8_WHD"/>
    <property type="match status" value="1"/>
</dbReference>
<evidence type="ECO:0000256" key="8">
    <source>
        <dbReference type="ARBA" id="ARBA00042306"/>
    </source>
</evidence>
<keyword evidence="12" id="KW-0378">Hydrolase</keyword>
<keyword evidence="6 9" id="KW-0238">DNA-binding</keyword>
<dbReference type="InterPro" id="IPR033762">
    <property type="entry name" value="MCM_OB"/>
</dbReference>
<dbReference type="InterPro" id="IPR003593">
    <property type="entry name" value="AAA+_ATPase"/>
</dbReference>
<evidence type="ECO:0000256" key="4">
    <source>
        <dbReference type="ARBA" id="ARBA00022741"/>
    </source>
</evidence>
<dbReference type="GO" id="GO:0003697">
    <property type="term" value="F:single-stranded DNA binding"/>
    <property type="evidence" value="ECO:0007669"/>
    <property type="project" value="TreeGrafter"/>
</dbReference>
<evidence type="ECO:0000256" key="3">
    <source>
        <dbReference type="ARBA" id="ARBA00012551"/>
    </source>
</evidence>
<evidence type="ECO:0000313" key="12">
    <source>
        <dbReference type="EMBL" id="KAA6384926.1"/>
    </source>
</evidence>
<dbReference type="CDD" id="cd17706">
    <property type="entry name" value="MCM"/>
    <property type="match status" value="1"/>
</dbReference>
<keyword evidence="7" id="KW-0539">Nucleus</keyword>
<dbReference type="GO" id="GO:0017116">
    <property type="term" value="F:single-stranded DNA helicase activity"/>
    <property type="evidence" value="ECO:0007669"/>
    <property type="project" value="TreeGrafter"/>
</dbReference>
<organism evidence="12 13">
    <name type="scientific">Streblomastix strix</name>
    <dbReference type="NCBI Taxonomy" id="222440"/>
    <lineage>
        <taxon>Eukaryota</taxon>
        <taxon>Metamonada</taxon>
        <taxon>Preaxostyla</taxon>
        <taxon>Oxymonadida</taxon>
        <taxon>Streblomastigidae</taxon>
        <taxon>Streblomastix</taxon>
    </lineage>
</organism>
<dbReference type="SMART" id="SM00350">
    <property type="entry name" value="MCM"/>
    <property type="match status" value="1"/>
</dbReference>
<dbReference type="Pfam" id="PF17207">
    <property type="entry name" value="MCM_OB"/>
    <property type="match status" value="1"/>
</dbReference>
<dbReference type="PRINTS" id="PR01657">
    <property type="entry name" value="MCMFAMILY"/>
</dbReference>
<feature type="domain" description="MCM C-terminal AAA(+) ATPase" evidence="11">
    <location>
        <begin position="350"/>
        <end position="572"/>
    </location>
</feature>
<reference evidence="12 13" key="1">
    <citation type="submission" date="2019-03" db="EMBL/GenBank/DDBJ databases">
        <title>Single cell metagenomics reveals metabolic interactions within the superorganism composed of flagellate Streblomastix strix and complex community of Bacteroidetes bacteria on its surface.</title>
        <authorList>
            <person name="Treitli S.C."/>
            <person name="Kolisko M."/>
            <person name="Husnik F."/>
            <person name="Keeling P."/>
            <person name="Hampl V."/>
        </authorList>
    </citation>
    <scope>NUCLEOTIDE SEQUENCE [LARGE SCALE GENOMIC DNA]</scope>
    <source>
        <strain evidence="12">ST1C</strain>
    </source>
</reference>
<protein>
    <recommendedName>
        <fullName evidence="3">DNA helicase</fullName>
        <ecNumber evidence="3">3.6.4.12</ecNumber>
    </recommendedName>
    <alternativeName>
        <fullName evidence="8">Minichromosome maintenance 8</fullName>
    </alternativeName>
</protein>
<evidence type="ECO:0000256" key="9">
    <source>
        <dbReference type="RuleBase" id="RU004070"/>
    </source>
</evidence>
<dbReference type="SUPFAM" id="SSF50249">
    <property type="entry name" value="Nucleic acid-binding proteins"/>
    <property type="match status" value="1"/>
</dbReference>
<feature type="compositionally biased region" description="Polar residues" evidence="10">
    <location>
        <begin position="600"/>
        <end position="615"/>
    </location>
</feature>
<feature type="compositionally biased region" description="Basic and acidic residues" evidence="10">
    <location>
        <begin position="579"/>
        <end position="598"/>
    </location>
</feature>
<comment type="subcellular location">
    <subcellularLocation>
        <location evidence="1">Nucleus</location>
    </subcellularLocation>
</comment>
<dbReference type="Proteomes" id="UP000324800">
    <property type="component" value="Unassembled WGS sequence"/>
</dbReference>
<dbReference type="SMART" id="SM00382">
    <property type="entry name" value="AAA"/>
    <property type="match status" value="1"/>
</dbReference>
<evidence type="ECO:0000256" key="6">
    <source>
        <dbReference type="ARBA" id="ARBA00023125"/>
    </source>
</evidence>
<evidence type="ECO:0000256" key="1">
    <source>
        <dbReference type="ARBA" id="ARBA00004123"/>
    </source>
</evidence>
<dbReference type="PROSITE" id="PS50051">
    <property type="entry name" value="MCM_2"/>
    <property type="match status" value="1"/>
</dbReference>
<name>A0A5J4VRV7_9EUKA</name>
<dbReference type="InterPro" id="IPR041562">
    <property type="entry name" value="MCM_lid"/>
</dbReference>
<feature type="compositionally biased region" description="Low complexity" evidence="10">
    <location>
        <begin position="268"/>
        <end position="285"/>
    </location>
</feature>
<dbReference type="SUPFAM" id="SSF52540">
    <property type="entry name" value="P-loop containing nucleoside triphosphate hydrolases"/>
    <property type="match status" value="1"/>
</dbReference>
<evidence type="ECO:0000256" key="7">
    <source>
        <dbReference type="ARBA" id="ARBA00023242"/>
    </source>
</evidence>
<dbReference type="InterPro" id="IPR027417">
    <property type="entry name" value="P-loop_NTPase"/>
</dbReference>
<evidence type="ECO:0000256" key="2">
    <source>
        <dbReference type="ARBA" id="ARBA00008010"/>
    </source>
</evidence>
<keyword evidence="12" id="KW-0347">Helicase</keyword>
<dbReference type="InterPro" id="IPR056875">
    <property type="entry name" value="MCM8/REC_WHD"/>
</dbReference>
<dbReference type="Pfam" id="PF25051">
    <property type="entry name" value="WHD_MCM8"/>
    <property type="match status" value="1"/>
</dbReference>
<proteinExistence type="inferred from homology"/>
<accession>A0A5J4VRV7</accession>
<dbReference type="Pfam" id="PF00493">
    <property type="entry name" value="MCM"/>
    <property type="match status" value="1"/>
</dbReference>
<evidence type="ECO:0000256" key="10">
    <source>
        <dbReference type="SAM" id="MobiDB-lite"/>
    </source>
</evidence>